<dbReference type="CDD" id="cd07197">
    <property type="entry name" value="nitrilase"/>
    <property type="match status" value="1"/>
</dbReference>
<comment type="caution">
    <text evidence="2">The sequence shown here is derived from an EMBL/GenBank/DDBJ whole genome shotgun (WGS) entry which is preliminary data.</text>
</comment>
<dbReference type="Pfam" id="PF00795">
    <property type="entry name" value="CN_hydrolase"/>
    <property type="match status" value="1"/>
</dbReference>
<evidence type="ECO:0000259" key="1">
    <source>
        <dbReference type="PROSITE" id="PS50263"/>
    </source>
</evidence>
<keyword evidence="2" id="KW-0378">Hydrolase</keyword>
<gene>
    <name evidence="2" type="ORF">HNR20_005655</name>
</gene>
<dbReference type="InterPro" id="IPR003010">
    <property type="entry name" value="C-N_Hydrolase"/>
</dbReference>
<dbReference type="AlphaFoldDB" id="A0A840W8V5"/>
<dbReference type="SUPFAM" id="SSF56317">
    <property type="entry name" value="Carbon-nitrogen hydrolase"/>
    <property type="match status" value="1"/>
</dbReference>
<dbReference type="GO" id="GO:0016787">
    <property type="term" value="F:hydrolase activity"/>
    <property type="evidence" value="ECO:0007669"/>
    <property type="project" value="UniProtKB-KW"/>
</dbReference>
<protein>
    <submittedName>
        <fullName evidence="2">Putative amidohydrolase</fullName>
    </submittedName>
</protein>
<reference evidence="2 3" key="1">
    <citation type="submission" date="2020-08" db="EMBL/GenBank/DDBJ databases">
        <title>Sequencing the genomes of 1000 actinobacteria strains.</title>
        <authorList>
            <person name="Klenk H.-P."/>
        </authorList>
    </citation>
    <scope>NUCLEOTIDE SEQUENCE [LARGE SCALE GENOMIC DNA]</scope>
    <source>
        <strain evidence="2 3">DSM 103125</strain>
    </source>
</reference>
<sequence length="260" mass="26793">MHPPYEVILRVDHAVDRPVARVDHSGRGAENRTPLRLAAVQPLCVPLDVAANARAHAAAVRAARARVVLFPELSLTGYELDAAVVSVDDPRLAPLVEACAETGALALAGAPVAGDHIAMLAVTGDGVSVAYRKMWLGDAEARRFRPGDTPSVLDVDGWRVGLAICKDTGVAAHAARTAALGIDVYAAGILESASDAAVTGERAHRIATAHRVWVAVASFAGSTGGGYAEAAGQSGIWTRAGEVYVRAGTQPGELVSTSIG</sequence>
<dbReference type="Proteomes" id="UP000586947">
    <property type="component" value="Unassembled WGS sequence"/>
</dbReference>
<dbReference type="InterPro" id="IPR036526">
    <property type="entry name" value="C-N_Hydrolase_sf"/>
</dbReference>
<dbReference type="PROSITE" id="PS50263">
    <property type="entry name" value="CN_HYDROLASE"/>
    <property type="match status" value="1"/>
</dbReference>
<organism evidence="2 3">
    <name type="scientific">Micromonospora parathelypteridis</name>
    <dbReference type="NCBI Taxonomy" id="1839617"/>
    <lineage>
        <taxon>Bacteria</taxon>
        <taxon>Bacillati</taxon>
        <taxon>Actinomycetota</taxon>
        <taxon>Actinomycetes</taxon>
        <taxon>Micromonosporales</taxon>
        <taxon>Micromonosporaceae</taxon>
        <taxon>Micromonospora</taxon>
    </lineage>
</organism>
<accession>A0A840W8V5</accession>
<dbReference type="EMBL" id="JACHDP010000001">
    <property type="protein sequence ID" value="MBB5481150.1"/>
    <property type="molecule type" value="Genomic_DNA"/>
</dbReference>
<evidence type="ECO:0000313" key="2">
    <source>
        <dbReference type="EMBL" id="MBB5481150.1"/>
    </source>
</evidence>
<feature type="domain" description="CN hydrolase" evidence="1">
    <location>
        <begin position="35"/>
        <end position="260"/>
    </location>
</feature>
<dbReference type="RefSeq" id="WP_184186150.1">
    <property type="nucleotide sequence ID" value="NZ_BMNF01000004.1"/>
</dbReference>
<dbReference type="Gene3D" id="3.60.110.10">
    <property type="entry name" value="Carbon-nitrogen hydrolase"/>
    <property type="match status" value="1"/>
</dbReference>
<proteinExistence type="predicted"/>
<name>A0A840W8V5_9ACTN</name>
<evidence type="ECO:0000313" key="3">
    <source>
        <dbReference type="Proteomes" id="UP000586947"/>
    </source>
</evidence>
<keyword evidence="3" id="KW-1185">Reference proteome</keyword>